<dbReference type="Pfam" id="PF08718">
    <property type="entry name" value="GLTP"/>
    <property type="match status" value="1"/>
</dbReference>
<evidence type="ECO:0000256" key="1">
    <source>
        <dbReference type="ARBA" id="ARBA00022448"/>
    </source>
</evidence>
<dbReference type="GO" id="GO:1902388">
    <property type="term" value="F:ceramide 1-phosphate transfer activity"/>
    <property type="evidence" value="ECO:0007669"/>
    <property type="project" value="TreeGrafter"/>
</dbReference>
<name>A0A1X2G3P9_9FUNG</name>
<dbReference type="InterPro" id="IPR014830">
    <property type="entry name" value="Glycolipid_transfer_prot_dom"/>
</dbReference>
<evidence type="ECO:0000313" key="3">
    <source>
        <dbReference type="EMBL" id="ORX44013.1"/>
    </source>
</evidence>
<dbReference type="GO" id="GO:1902387">
    <property type="term" value="F:ceramide 1-phosphate binding"/>
    <property type="evidence" value="ECO:0007669"/>
    <property type="project" value="TreeGrafter"/>
</dbReference>
<organism evidence="3 4">
    <name type="scientific">Hesseltinella vesiculosa</name>
    <dbReference type="NCBI Taxonomy" id="101127"/>
    <lineage>
        <taxon>Eukaryota</taxon>
        <taxon>Fungi</taxon>
        <taxon>Fungi incertae sedis</taxon>
        <taxon>Mucoromycota</taxon>
        <taxon>Mucoromycotina</taxon>
        <taxon>Mucoromycetes</taxon>
        <taxon>Mucorales</taxon>
        <taxon>Cunninghamellaceae</taxon>
        <taxon>Hesseltinella</taxon>
    </lineage>
</organism>
<dbReference type="Proteomes" id="UP000242146">
    <property type="component" value="Unassembled WGS sequence"/>
</dbReference>
<dbReference type="OrthoDB" id="205255at2759"/>
<keyword evidence="4" id="KW-1185">Reference proteome</keyword>
<proteinExistence type="predicted"/>
<dbReference type="PANTHER" id="PTHR10219">
    <property type="entry name" value="GLYCOLIPID TRANSFER PROTEIN-RELATED"/>
    <property type="match status" value="1"/>
</dbReference>
<feature type="domain" description="Glycolipid transfer protein" evidence="2">
    <location>
        <begin position="21"/>
        <end position="148"/>
    </location>
</feature>
<accession>A0A1X2G3P9</accession>
<protein>
    <submittedName>
        <fullName evidence="3">Glycolipid transfer protein</fullName>
    </submittedName>
</protein>
<sequence>MVTYTDLITRSYQDVQLSPGILTDQFLEATDGLVAMFDLFQAPAFSVVQNDIRGNVQKIRARYVLNTSAQHTLEALLALELLEPAKPKATEALLWLASLLHPQQELATSFQLAYDSSLRPHHSFLVRPVFQLAMKSLPYRQTFYESIGVQTKEQVQEMQTWIHALKLVVAKIQTHLKDHPEYTNRL</sequence>
<dbReference type="EMBL" id="MCGT01000051">
    <property type="protein sequence ID" value="ORX44013.1"/>
    <property type="molecule type" value="Genomic_DNA"/>
</dbReference>
<dbReference type="InterPro" id="IPR036497">
    <property type="entry name" value="GLTP_sf"/>
</dbReference>
<dbReference type="GO" id="GO:0005829">
    <property type="term" value="C:cytosol"/>
    <property type="evidence" value="ECO:0007669"/>
    <property type="project" value="TreeGrafter"/>
</dbReference>
<reference evidence="3 4" key="1">
    <citation type="submission" date="2016-07" db="EMBL/GenBank/DDBJ databases">
        <title>Pervasive Adenine N6-methylation of Active Genes in Fungi.</title>
        <authorList>
            <consortium name="DOE Joint Genome Institute"/>
            <person name="Mondo S.J."/>
            <person name="Dannebaum R.O."/>
            <person name="Kuo R.C."/>
            <person name="Labutti K."/>
            <person name="Haridas S."/>
            <person name="Kuo A."/>
            <person name="Salamov A."/>
            <person name="Ahrendt S.R."/>
            <person name="Lipzen A."/>
            <person name="Sullivan W."/>
            <person name="Andreopoulos W.B."/>
            <person name="Clum A."/>
            <person name="Lindquist E."/>
            <person name="Daum C."/>
            <person name="Ramamoorthy G.K."/>
            <person name="Gryganskyi A."/>
            <person name="Culley D."/>
            <person name="Magnuson J.K."/>
            <person name="James T.Y."/>
            <person name="O'Malley M.A."/>
            <person name="Stajich J.E."/>
            <person name="Spatafora J.W."/>
            <person name="Visel A."/>
            <person name="Grigoriev I.V."/>
        </authorList>
    </citation>
    <scope>NUCLEOTIDE SEQUENCE [LARGE SCALE GENOMIC DNA]</scope>
    <source>
        <strain evidence="3 4">NRRL 3301</strain>
    </source>
</reference>
<dbReference type="STRING" id="101127.A0A1X2G3P9"/>
<evidence type="ECO:0000313" key="4">
    <source>
        <dbReference type="Proteomes" id="UP000242146"/>
    </source>
</evidence>
<dbReference type="PANTHER" id="PTHR10219:SF25">
    <property type="entry name" value="PLECKSTRIN HOMOLOGY DOMAIN-CONTAINING FAMILY A MEMBER 8"/>
    <property type="match status" value="1"/>
</dbReference>
<dbReference type="AlphaFoldDB" id="A0A1X2G3P9"/>
<gene>
    <name evidence="3" type="ORF">DM01DRAFT_319750</name>
</gene>
<dbReference type="GO" id="GO:0016020">
    <property type="term" value="C:membrane"/>
    <property type="evidence" value="ECO:0007669"/>
    <property type="project" value="TreeGrafter"/>
</dbReference>
<dbReference type="Gene3D" id="1.10.3520.10">
    <property type="entry name" value="Glycolipid transfer protein"/>
    <property type="match status" value="1"/>
</dbReference>
<comment type="caution">
    <text evidence="3">The sequence shown here is derived from an EMBL/GenBank/DDBJ whole genome shotgun (WGS) entry which is preliminary data.</text>
</comment>
<evidence type="ECO:0000259" key="2">
    <source>
        <dbReference type="Pfam" id="PF08718"/>
    </source>
</evidence>
<dbReference type="SUPFAM" id="SSF110004">
    <property type="entry name" value="Glycolipid transfer protein, GLTP"/>
    <property type="match status" value="1"/>
</dbReference>
<keyword evidence="1" id="KW-0813">Transport</keyword>